<evidence type="ECO:0000313" key="2">
    <source>
        <dbReference type="EMBL" id="KAJ9176990.1"/>
    </source>
</evidence>
<feature type="non-terminal residue" evidence="2">
    <location>
        <position position="288"/>
    </location>
</feature>
<gene>
    <name evidence="2" type="ORF">P3X46_012247</name>
</gene>
<protein>
    <recommendedName>
        <fullName evidence="1">O-acyltransferase WSD1 C-terminal domain-containing protein</fullName>
    </recommendedName>
</protein>
<sequence>MKENNKEEEEVLEPVSPTGHYFNSSFLSISILGVLESAMPIDDSHAMTLFKNVFLPINPRFSSIIVEDYNGEKRWRKVDVNLNNLVKIPIFPSGMSPQFYDKCLDDYLSKLSLEQLPQSQPLWEIHIIKYPTSNASGILIFKIHHALGDGYSPIGALLLSKVFSSAFNTASDFLWSLVRSSVLRDDLTPIGSGNPGVEFRPISISTMSFSLDLINYKSIEEMVKPNPESPWGNYFAFLRASISKLIGDNEALKNTSMAITNMVGPAEMMALANHPVEGMYFMVTGNPQ</sequence>
<comment type="caution">
    <text evidence="2">The sequence shown here is derived from an EMBL/GenBank/DDBJ whole genome shotgun (WGS) entry which is preliminary data.</text>
</comment>
<evidence type="ECO:0000259" key="1">
    <source>
        <dbReference type="Pfam" id="PF06974"/>
    </source>
</evidence>
<accession>A0ABQ9MCB8</accession>
<dbReference type="PANTHER" id="PTHR31650:SF62">
    <property type="entry name" value="O-ACYLTRANSFERASE WSD1 C-TERMINAL DOMAIN-CONTAINING PROTEIN"/>
    <property type="match status" value="1"/>
</dbReference>
<dbReference type="InterPro" id="IPR045034">
    <property type="entry name" value="O-acyltransferase_WSD1-like"/>
</dbReference>
<dbReference type="EMBL" id="JARPOI010000007">
    <property type="protein sequence ID" value="KAJ9176990.1"/>
    <property type="molecule type" value="Genomic_DNA"/>
</dbReference>
<dbReference type="Proteomes" id="UP001174677">
    <property type="component" value="Chromosome 7"/>
</dbReference>
<keyword evidence="3" id="KW-1185">Reference proteome</keyword>
<evidence type="ECO:0000313" key="3">
    <source>
        <dbReference type="Proteomes" id="UP001174677"/>
    </source>
</evidence>
<organism evidence="2 3">
    <name type="scientific">Hevea brasiliensis</name>
    <name type="common">Para rubber tree</name>
    <name type="synonym">Siphonia brasiliensis</name>
    <dbReference type="NCBI Taxonomy" id="3981"/>
    <lineage>
        <taxon>Eukaryota</taxon>
        <taxon>Viridiplantae</taxon>
        <taxon>Streptophyta</taxon>
        <taxon>Embryophyta</taxon>
        <taxon>Tracheophyta</taxon>
        <taxon>Spermatophyta</taxon>
        <taxon>Magnoliopsida</taxon>
        <taxon>eudicotyledons</taxon>
        <taxon>Gunneridae</taxon>
        <taxon>Pentapetalae</taxon>
        <taxon>rosids</taxon>
        <taxon>fabids</taxon>
        <taxon>Malpighiales</taxon>
        <taxon>Euphorbiaceae</taxon>
        <taxon>Crotonoideae</taxon>
        <taxon>Micrandreae</taxon>
        <taxon>Hevea</taxon>
    </lineage>
</organism>
<dbReference type="PANTHER" id="PTHR31650">
    <property type="entry name" value="O-ACYLTRANSFERASE (WSD1-LIKE) FAMILY PROTEIN"/>
    <property type="match status" value="1"/>
</dbReference>
<reference evidence="2" key="1">
    <citation type="journal article" date="2023" name="Plant Biotechnol. J.">
        <title>Chromosome-level wild Hevea brasiliensis genome provides new tools for genomic-assisted breeding and valuable loci to elevate rubber yield.</title>
        <authorList>
            <person name="Cheng H."/>
            <person name="Song X."/>
            <person name="Hu Y."/>
            <person name="Wu T."/>
            <person name="Yang Q."/>
            <person name="An Z."/>
            <person name="Feng S."/>
            <person name="Deng Z."/>
            <person name="Wu W."/>
            <person name="Zeng X."/>
            <person name="Tu M."/>
            <person name="Wang X."/>
            <person name="Huang H."/>
        </authorList>
    </citation>
    <scope>NUCLEOTIDE SEQUENCE</scope>
    <source>
        <strain evidence="2">MT/VB/25A 57/8</strain>
    </source>
</reference>
<dbReference type="Pfam" id="PF06974">
    <property type="entry name" value="WS_DGAT_C"/>
    <property type="match status" value="1"/>
</dbReference>
<dbReference type="InterPro" id="IPR009721">
    <property type="entry name" value="O-acyltransferase_WSD1_C"/>
</dbReference>
<proteinExistence type="predicted"/>
<name>A0ABQ9MCB8_HEVBR</name>
<feature type="domain" description="O-acyltransferase WSD1 C-terminal" evidence="1">
    <location>
        <begin position="250"/>
        <end position="287"/>
    </location>
</feature>